<evidence type="ECO:0000313" key="3">
    <source>
        <dbReference type="Proteomes" id="UP001233314"/>
    </source>
</evidence>
<dbReference type="InterPro" id="IPR029058">
    <property type="entry name" value="AB_hydrolase_fold"/>
</dbReference>
<feature type="domain" description="AB hydrolase-1" evidence="1">
    <location>
        <begin position="37"/>
        <end position="280"/>
    </location>
</feature>
<dbReference type="PANTHER" id="PTHR43798:SF33">
    <property type="entry name" value="HYDROLASE, PUTATIVE (AFU_ORTHOLOGUE AFUA_2G14860)-RELATED"/>
    <property type="match status" value="1"/>
</dbReference>
<evidence type="ECO:0000313" key="2">
    <source>
        <dbReference type="EMBL" id="MDO7869452.1"/>
    </source>
</evidence>
<dbReference type="GO" id="GO:0016787">
    <property type="term" value="F:hydrolase activity"/>
    <property type="evidence" value="ECO:0007669"/>
    <property type="project" value="UniProtKB-KW"/>
</dbReference>
<organism evidence="2 3">
    <name type="scientific">Nocardioides jiangxiensis</name>
    <dbReference type="NCBI Taxonomy" id="3064524"/>
    <lineage>
        <taxon>Bacteria</taxon>
        <taxon>Bacillati</taxon>
        <taxon>Actinomycetota</taxon>
        <taxon>Actinomycetes</taxon>
        <taxon>Propionibacteriales</taxon>
        <taxon>Nocardioidaceae</taxon>
        <taxon>Nocardioides</taxon>
    </lineage>
</organism>
<name>A0ABT9B407_9ACTN</name>
<dbReference type="Pfam" id="PF12697">
    <property type="entry name" value="Abhydrolase_6"/>
    <property type="match status" value="1"/>
</dbReference>
<comment type="caution">
    <text evidence="2">The sequence shown here is derived from an EMBL/GenBank/DDBJ whole genome shotgun (WGS) entry which is preliminary data.</text>
</comment>
<dbReference type="Gene3D" id="3.40.50.1820">
    <property type="entry name" value="alpha/beta hydrolase"/>
    <property type="match status" value="1"/>
</dbReference>
<reference evidence="2 3" key="1">
    <citation type="submission" date="2023-07" db="EMBL/GenBank/DDBJ databases">
        <title>Nocardioides sp. nov WY-20 isolated from soil.</title>
        <authorList>
            <person name="Liu B."/>
            <person name="Wan Y."/>
        </authorList>
    </citation>
    <scope>NUCLEOTIDE SEQUENCE [LARGE SCALE GENOMIC DNA]</scope>
    <source>
        <strain evidence="2 3">WY-20</strain>
    </source>
</reference>
<dbReference type="InterPro" id="IPR050266">
    <property type="entry name" value="AB_hydrolase_sf"/>
</dbReference>
<evidence type="ECO:0000259" key="1">
    <source>
        <dbReference type="Pfam" id="PF12697"/>
    </source>
</evidence>
<keyword evidence="2" id="KW-0378">Hydrolase</keyword>
<sequence length="285" mass="30976">MSIHDWWAAGTMVPLRLSDTERSIFVRSTGSGPTVTLLHGYPSCSHDWSAVADQLAGDHTLLMPDLLGFGASDKPSPHAYSIHEQADLVEALWAHHATTSTVLVAHDYSATVAQELLARHAEERLSVRLTAVLLLNGGIYPDLHRPEPVQTALLDPVQGPLVSAAMTREAMTQALRPTFAADFDFQDAADDIWAANTRGHVNIHDTISYITDRRTHADRWVSALEGTGIPLSFVWGLLDPISGAHMIERVHTNIPTAVVNELGHVGHWPLIEAPEAVADAVRGLT</sequence>
<keyword evidence="3" id="KW-1185">Reference proteome</keyword>
<dbReference type="RefSeq" id="WP_305028847.1">
    <property type="nucleotide sequence ID" value="NZ_JAUQTA010000002.1"/>
</dbReference>
<gene>
    <name evidence="2" type="ORF">Q5722_13855</name>
</gene>
<dbReference type="InterPro" id="IPR000073">
    <property type="entry name" value="AB_hydrolase_1"/>
</dbReference>
<accession>A0ABT9B407</accession>
<dbReference type="EMBL" id="JAUQTA010000002">
    <property type="protein sequence ID" value="MDO7869452.1"/>
    <property type="molecule type" value="Genomic_DNA"/>
</dbReference>
<protein>
    <submittedName>
        <fullName evidence="2">Alpha/beta hydrolase</fullName>
    </submittedName>
</protein>
<dbReference type="SUPFAM" id="SSF53474">
    <property type="entry name" value="alpha/beta-Hydrolases"/>
    <property type="match status" value="1"/>
</dbReference>
<proteinExistence type="predicted"/>
<dbReference type="PANTHER" id="PTHR43798">
    <property type="entry name" value="MONOACYLGLYCEROL LIPASE"/>
    <property type="match status" value="1"/>
</dbReference>
<dbReference type="Proteomes" id="UP001233314">
    <property type="component" value="Unassembled WGS sequence"/>
</dbReference>